<dbReference type="PANTHER" id="PTHR33495:SF2">
    <property type="entry name" value="ANTI-SIGMA FACTOR ANTAGONIST TM_1081-RELATED"/>
    <property type="match status" value="1"/>
</dbReference>
<sequence length="122" mass="13319">MIMMVGRRNTSFMDTQTNVVEIVQPSGILDGTNGNELRNQVLAAIAAGGTIILIDCQSVTFMDSNGFGALITCLKKVREAGGRLALCAINDQVRLILELTGTHQVFEVFSDREAFYQSLVQH</sequence>
<dbReference type="KEGG" id="cyn:Cyan7425_2672"/>
<comment type="similarity">
    <text evidence="1 2">Belongs to the anti-sigma-factor antagonist family.</text>
</comment>
<dbReference type="AlphaFoldDB" id="B8HJR8"/>
<dbReference type="Gene3D" id="3.30.750.24">
    <property type="entry name" value="STAS domain"/>
    <property type="match status" value="1"/>
</dbReference>
<feature type="domain" description="STAS" evidence="3">
    <location>
        <begin position="20"/>
        <end position="122"/>
    </location>
</feature>
<dbReference type="SUPFAM" id="SSF52091">
    <property type="entry name" value="SpoIIaa-like"/>
    <property type="match status" value="1"/>
</dbReference>
<evidence type="ECO:0000256" key="2">
    <source>
        <dbReference type="RuleBase" id="RU003749"/>
    </source>
</evidence>
<gene>
    <name evidence="4" type="ordered locus">Cyan7425_2672</name>
</gene>
<dbReference type="PROSITE" id="PS50801">
    <property type="entry name" value="STAS"/>
    <property type="match status" value="1"/>
</dbReference>
<dbReference type="GO" id="GO:0043856">
    <property type="term" value="F:anti-sigma factor antagonist activity"/>
    <property type="evidence" value="ECO:0007669"/>
    <property type="project" value="InterPro"/>
</dbReference>
<protein>
    <recommendedName>
        <fullName evidence="2">Anti-sigma factor antagonist</fullName>
    </recommendedName>
</protein>
<organism evidence="4">
    <name type="scientific">Cyanothece sp. (strain PCC 7425 / ATCC 29141)</name>
    <dbReference type="NCBI Taxonomy" id="395961"/>
    <lineage>
        <taxon>Bacteria</taxon>
        <taxon>Bacillati</taxon>
        <taxon>Cyanobacteriota</taxon>
        <taxon>Cyanophyceae</taxon>
        <taxon>Gomontiellales</taxon>
        <taxon>Cyanothecaceae</taxon>
        <taxon>Cyanothece</taxon>
    </lineage>
</organism>
<name>B8HJR8_CYAP4</name>
<dbReference type="Pfam" id="PF01740">
    <property type="entry name" value="STAS"/>
    <property type="match status" value="1"/>
</dbReference>
<evidence type="ECO:0000259" key="3">
    <source>
        <dbReference type="PROSITE" id="PS50801"/>
    </source>
</evidence>
<accession>B8HJR8</accession>
<evidence type="ECO:0000256" key="1">
    <source>
        <dbReference type="ARBA" id="ARBA00009013"/>
    </source>
</evidence>
<evidence type="ECO:0000313" key="4">
    <source>
        <dbReference type="EMBL" id="ACL45021.1"/>
    </source>
</evidence>
<dbReference type="InterPro" id="IPR036513">
    <property type="entry name" value="STAS_dom_sf"/>
</dbReference>
<reference evidence="4" key="1">
    <citation type="submission" date="2009-01" db="EMBL/GenBank/DDBJ databases">
        <title>Complete sequence of chromosome Cyanothece sp. PCC 7425.</title>
        <authorList>
            <consortium name="US DOE Joint Genome Institute"/>
            <person name="Lucas S."/>
            <person name="Copeland A."/>
            <person name="Lapidus A."/>
            <person name="Glavina del Rio T."/>
            <person name="Dalin E."/>
            <person name="Tice H."/>
            <person name="Bruce D."/>
            <person name="Goodwin L."/>
            <person name="Pitluck S."/>
            <person name="Sims D."/>
            <person name="Meineke L."/>
            <person name="Brettin T."/>
            <person name="Detter J.C."/>
            <person name="Han C."/>
            <person name="Larimer F."/>
            <person name="Land M."/>
            <person name="Hauser L."/>
            <person name="Kyrpides N."/>
            <person name="Ovchinnikova G."/>
            <person name="Liberton M."/>
            <person name="Stoeckel J."/>
            <person name="Banerjee A."/>
            <person name="Singh A."/>
            <person name="Page L."/>
            <person name="Sato H."/>
            <person name="Zhao L."/>
            <person name="Sherman L."/>
            <person name="Pakrasi H."/>
            <person name="Richardson P."/>
        </authorList>
    </citation>
    <scope>NUCLEOTIDE SEQUENCE</scope>
    <source>
        <strain evidence="4">PCC 7425</strain>
    </source>
</reference>
<dbReference type="CDD" id="cd07043">
    <property type="entry name" value="STAS_anti-anti-sigma_factors"/>
    <property type="match status" value="1"/>
</dbReference>
<dbReference type="InterPro" id="IPR002645">
    <property type="entry name" value="STAS_dom"/>
</dbReference>
<dbReference type="HOGENOM" id="CLU_115403_6_1_3"/>
<dbReference type="eggNOG" id="COG1366">
    <property type="taxonomic scope" value="Bacteria"/>
</dbReference>
<dbReference type="EMBL" id="CP001344">
    <property type="protein sequence ID" value="ACL45021.1"/>
    <property type="molecule type" value="Genomic_DNA"/>
</dbReference>
<dbReference type="PANTHER" id="PTHR33495">
    <property type="entry name" value="ANTI-SIGMA FACTOR ANTAGONIST TM_1081-RELATED-RELATED"/>
    <property type="match status" value="1"/>
</dbReference>
<dbReference type="NCBIfam" id="TIGR00377">
    <property type="entry name" value="ant_ant_sig"/>
    <property type="match status" value="1"/>
</dbReference>
<proteinExistence type="inferred from homology"/>
<dbReference type="STRING" id="395961.Cyan7425_2672"/>
<dbReference type="InterPro" id="IPR003658">
    <property type="entry name" value="Anti-sigma_ant"/>
</dbReference>